<dbReference type="EMBL" id="JANKHO010000043">
    <property type="protein sequence ID" value="KAJ3516762.1"/>
    <property type="molecule type" value="Genomic_DNA"/>
</dbReference>
<protein>
    <submittedName>
        <fullName evidence="2">Uncharacterized protein</fullName>
    </submittedName>
</protein>
<evidence type="ECO:0000313" key="2">
    <source>
        <dbReference type="EMBL" id="KAJ3516762.1"/>
    </source>
</evidence>
<reference evidence="2" key="1">
    <citation type="submission" date="2022-07" db="EMBL/GenBank/DDBJ databases">
        <title>Genome Sequence of Agrocybe chaxingu.</title>
        <authorList>
            <person name="Buettner E."/>
        </authorList>
    </citation>
    <scope>NUCLEOTIDE SEQUENCE</scope>
    <source>
        <strain evidence="2">MP-N11</strain>
    </source>
</reference>
<dbReference type="GO" id="GO:0005739">
    <property type="term" value="C:mitochondrion"/>
    <property type="evidence" value="ECO:0007669"/>
    <property type="project" value="TreeGrafter"/>
</dbReference>
<gene>
    <name evidence="2" type="ORF">NLJ89_g938</name>
</gene>
<sequence length="273" mass="30885">MSFLSRIWNTVKNPAVRYVGRDLEGVPPTSFSKARRVKCAYPNRPRRTIEYHDPENSWQYIGGGKRLAIQWSAWLTHTRRNPPTIHELQADSTRMQRLAENVARIEARDRAEAEELRRIRQEGAQRALEDTSRQGQRRLEELAKESDVHSTSTLQTSEATTQKSQQVEVQAAQSQQNTITPPAVDDKPKVRPPTFLTPAAPRKPKTKKPFSLPTLDEPEAAVTVSETTPPAQAKAKDEPRLVPLQKPVDPWAAMSSRTTSETESWAPKARRRG</sequence>
<dbReference type="PANTHER" id="PTHR32470">
    <property type="entry name" value="ADH DEHYDROGENASE [UBIQUINONE] 1 ALPHA SUBCOMPLEX ASSEMBLY FACTOR 2"/>
    <property type="match status" value="1"/>
</dbReference>
<feature type="compositionally biased region" description="Low complexity" evidence="1">
    <location>
        <begin position="162"/>
        <end position="176"/>
    </location>
</feature>
<evidence type="ECO:0000313" key="3">
    <source>
        <dbReference type="Proteomes" id="UP001148786"/>
    </source>
</evidence>
<dbReference type="Proteomes" id="UP001148786">
    <property type="component" value="Unassembled WGS sequence"/>
</dbReference>
<feature type="region of interest" description="Disordered" evidence="1">
    <location>
        <begin position="141"/>
        <end position="273"/>
    </location>
</feature>
<comment type="caution">
    <text evidence="2">The sequence shown here is derived from an EMBL/GenBank/DDBJ whole genome shotgun (WGS) entry which is preliminary data.</text>
</comment>
<evidence type="ECO:0000256" key="1">
    <source>
        <dbReference type="SAM" id="MobiDB-lite"/>
    </source>
</evidence>
<proteinExistence type="predicted"/>
<feature type="compositionally biased region" description="Polar residues" evidence="1">
    <location>
        <begin position="149"/>
        <end position="161"/>
    </location>
</feature>
<organism evidence="2 3">
    <name type="scientific">Agrocybe chaxingu</name>
    <dbReference type="NCBI Taxonomy" id="84603"/>
    <lineage>
        <taxon>Eukaryota</taxon>
        <taxon>Fungi</taxon>
        <taxon>Dikarya</taxon>
        <taxon>Basidiomycota</taxon>
        <taxon>Agaricomycotina</taxon>
        <taxon>Agaricomycetes</taxon>
        <taxon>Agaricomycetidae</taxon>
        <taxon>Agaricales</taxon>
        <taxon>Agaricineae</taxon>
        <taxon>Strophariaceae</taxon>
        <taxon>Agrocybe</taxon>
    </lineage>
</organism>
<name>A0A9W8N0X2_9AGAR</name>
<accession>A0A9W8N0X2</accession>
<keyword evidence="3" id="KW-1185">Reference proteome</keyword>
<dbReference type="PANTHER" id="PTHR32470:SF2">
    <property type="entry name" value="NADH DEHYDROGENASE [UBIQUINONE] 1 ALPHA SUBCOMPLEX ASSEMBLY FACTOR 2"/>
    <property type="match status" value="1"/>
</dbReference>
<dbReference type="GO" id="GO:0032981">
    <property type="term" value="P:mitochondrial respiratory chain complex I assembly"/>
    <property type="evidence" value="ECO:0007669"/>
    <property type="project" value="TreeGrafter"/>
</dbReference>
<dbReference type="InterPro" id="IPR052618">
    <property type="entry name" value="ComplexI_NDUFA12"/>
</dbReference>
<dbReference type="AlphaFoldDB" id="A0A9W8N0X2"/>
<dbReference type="OrthoDB" id="10255576at2759"/>